<dbReference type="EMBL" id="WWHY01000001">
    <property type="protein sequence ID" value="MYR30852.1"/>
    <property type="molecule type" value="Genomic_DNA"/>
</dbReference>
<comment type="caution">
    <text evidence="3">The sequence shown here is derived from an EMBL/GenBank/DDBJ whole genome shotgun (WGS) entry which is preliminary data.</text>
</comment>
<gene>
    <name evidence="3" type="ORF">GTW20_00865</name>
</gene>
<evidence type="ECO:0000313" key="3">
    <source>
        <dbReference type="EMBL" id="MYR30852.1"/>
    </source>
</evidence>
<organism evidence="3 4">
    <name type="scientific">Nocardiopsis alba</name>
    <dbReference type="NCBI Taxonomy" id="53437"/>
    <lineage>
        <taxon>Bacteria</taxon>
        <taxon>Bacillati</taxon>
        <taxon>Actinomycetota</taxon>
        <taxon>Actinomycetes</taxon>
        <taxon>Streptosporangiales</taxon>
        <taxon>Nocardiopsidaceae</taxon>
        <taxon>Nocardiopsis</taxon>
    </lineage>
</organism>
<dbReference type="Proteomes" id="UP000467124">
    <property type="component" value="Unassembled WGS sequence"/>
</dbReference>
<accession>A0A7K2ILK0</accession>
<feature type="compositionally biased region" description="Basic residues" evidence="1">
    <location>
        <begin position="575"/>
        <end position="598"/>
    </location>
</feature>
<feature type="domain" description="Novel STAND NTPase 1" evidence="2">
    <location>
        <begin position="12"/>
        <end position="278"/>
    </location>
</feature>
<proteinExistence type="predicted"/>
<dbReference type="GO" id="GO:0005524">
    <property type="term" value="F:ATP binding"/>
    <property type="evidence" value="ECO:0007669"/>
    <property type="project" value="UniProtKB-KW"/>
</dbReference>
<dbReference type="Gene3D" id="3.40.50.300">
    <property type="entry name" value="P-loop containing nucleotide triphosphate hydrolases"/>
    <property type="match status" value="1"/>
</dbReference>
<sequence length="613" mass="66259">MPRAALERARGPFIGPRPYHARDRHLFFGREEETAALVDSWARHRLTVLHGDHGVGKTSLVRAGAVPRLLDRGHTVLPSEDLRFDPVFPSSILPGHNPYTRALLASWAPSEFPTRGPGTSIVDFVRAHESTDRYGRHRPLFAVLDRTELLLRRPCGPDRWRKDFLDELFGALERDDDLHLVLTVRTDHLDELRRLMDKHAISPVEMGLRPFAPDTARSVARSCLEGVGSRIGAAEPDRLVEEALVLRGPDGRVRARRDTIEPALLQILGATLWEEASEDGTTLVPDDIEVDRALTERLAGVLEEVAAEHLVPPDVPHAWLRRLVASGGRGVPGPAHEDPDGSLTPGVVHALEDRYLVATGEDGSSYVLRHPRLAGPLMALALSPYSRGLAPWSDRDRLDIAGEARTRGETALAAEHARLALCSPSPLEPGARALFTTLLADLAFERGEHRAAAEYYADAASCREAVGEGAAVSRLMVAEARARLLSGERSRALSLLTAVGGRAHADPSLRTGIGQVLWSAGQAHSALDVLGAALVGGGGVSEARRTRDEIRAEQAALAERRRAEYGPGRPGGADHRHRNGGRNPRGHGSRGQPGRRRGTVAGRAQPAGGTGTT</sequence>
<keyword evidence="3" id="KW-0067">ATP-binding</keyword>
<dbReference type="SUPFAM" id="SSF52540">
    <property type="entry name" value="P-loop containing nucleoside triphosphate hydrolases"/>
    <property type="match status" value="1"/>
</dbReference>
<evidence type="ECO:0000313" key="4">
    <source>
        <dbReference type="Proteomes" id="UP000467124"/>
    </source>
</evidence>
<keyword evidence="3" id="KW-0547">Nucleotide-binding</keyword>
<dbReference type="Pfam" id="PF20703">
    <property type="entry name" value="nSTAND1"/>
    <property type="match status" value="1"/>
</dbReference>
<evidence type="ECO:0000256" key="1">
    <source>
        <dbReference type="SAM" id="MobiDB-lite"/>
    </source>
</evidence>
<dbReference type="InterPro" id="IPR049052">
    <property type="entry name" value="nSTAND1"/>
</dbReference>
<protein>
    <submittedName>
        <fullName evidence="3">ATP-binding protein</fullName>
    </submittedName>
</protein>
<reference evidence="3 4" key="1">
    <citation type="journal article" date="2019" name="Nat. Commun.">
        <title>The antimicrobial potential of Streptomyces from insect microbiomes.</title>
        <authorList>
            <person name="Chevrette M.G."/>
            <person name="Carlson C.M."/>
            <person name="Ortega H.E."/>
            <person name="Thomas C."/>
            <person name="Ananiev G.E."/>
            <person name="Barns K.J."/>
            <person name="Book A.J."/>
            <person name="Cagnazzo J."/>
            <person name="Carlos C."/>
            <person name="Flanigan W."/>
            <person name="Grubbs K.J."/>
            <person name="Horn H.A."/>
            <person name="Hoffmann F.M."/>
            <person name="Klassen J.L."/>
            <person name="Knack J.J."/>
            <person name="Lewin G.R."/>
            <person name="McDonald B.R."/>
            <person name="Muller L."/>
            <person name="Melo W.G.P."/>
            <person name="Pinto-Tomas A.A."/>
            <person name="Schmitz A."/>
            <person name="Wendt-Pienkowski E."/>
            <person name="Wildman S."/>
            <person name="Zhao M."/>
            <person name="Zhang F."/>
            <person name="Bugni T.S."/>
            <person name="Andes D.R."/>
            <person name="Pupo M.T."/>
            <person name="Currie C.R."/>
        </authorList>
    </citation>
    <scope>NUCLEOTIDE SEQUENCE [LARGE SCALE GENOMIC DNA]</scope>
    <source>
        <strain evidence="3 4">SID5840</strain>
    </source>
</reference>
<dbReference type="InterPro" id="IPR027417">
    <property type="entry name" value="P-loop_NTPase"/>
</dbReference>
<name>A0A7K2ILK0_9ACTN</name>
<dbReference type="AlphaFoldDB" id="A0A7K2ILK0"/>
<evidence type="ECO:0000259" key="2">
    <source>
        <dbReference type="Pfam" id="PF20703"/>
    </source>
</evidence>
<dbReference type="RefSeq" id="WP_161110027.1">
    <property type="nucleotide sequence ID" value="NZ_WWHY01000001.1"/>
</dbReference>
<feature type="region of interest" description="Disordered" evidence="1">
    <location>
        <begin position="558"/>
        <end position="613"/>
    </location>
</feature>